<keyword evidence="1" id="KW-0732">Signal</keyword>
<feature type="signal peptide" evidence="1">
    <location>
        <begin position="1"/>
        <end position="20"/>
    </location>
</feature>
<proteinExistence type="predicted"/>
<name>A0A3E4KRK7_9BACE</name>
<dbReference type="Pfam" id="PF17116">
    <property type="entry name" value="T9SS_plug_1st"/>
    <property type="match status" value="1"/>
</dbReference>
<gene>
    <name evidence="3" type="ORF">DWX27_07120</name>
</gene>
<evidence type="ECO:0000256" key="1">
    <source>
        <dbReference type="SAM" id="SignalP"/>
    </source>
</evidence>
<evidence type="ECO:0000313" key="4">
    <source>
        <dbReference type="Proteomes" id="UP000284772"/>
    </source>
</evidence>
<evidence type="ECO:0000313" key="3">
    <source>
        <dbReference type="EMBL" id="RGT54827.1"/>
    </source>
</evidence>
<dbReference type="Proteomes" id="UP000284772">
    <property type="component" value="Unassembled WGS sequence"/>
</dbReference>
<protein>
    <submittedName>
        <fullName evidence="3">DUF5103 domain-containing protein</fullName>
    </submittedName>
</protein>
<dbReference type="InterPro" id="IPR031345">
    <property type="entry name" value="T9SS_Plug_N"/>
</dbReference>
<sequence>MKKALPLFLICILICCGAHAQRTEVYNPHIHTVQVIANNDYMAPAVIRLGEGETVEISFDHLTHDYHRYQYVLTHCNADWTPSDLSETEYLDGFNDNPIEDHDISVNTTLPYTHYRLTLPNDQVRPKLSGNYRLVVYDDAEGKNKPAFSTCFRILEKEVNISAQVSSDTEIDRNKTHQQVSFSIQHKGYPIRNPQNEIKVHVLQDNRTDNEVTNLQPSYVGPDQLRYEHNRALIFPAGNEYRRFEMVSTRYASQGVESIRYHAPYYHVTLQPDLPRLLNYSYDQDQNGRFVIRYDEAVDNNTEADYFFVHFSLLWENPLTEGKFYLQGAFTYDDFNEENLLKYNPETHAYECARLLKQGAYNYQYLYVAPGSTVGSTAQAEGNFYETENEYLILVYHRPFGERYDRLIGMQQVSYK</sequence>
<comment type="caution">
    <text evidence="3">The sequence shown here is derived from an EMBL/GenBank/DDBJ whole genome shotgun (WGS) entry which is preliminary data.</text>
</comment>
<evidence type="ECO:0000259" key="2">
    <source>
        <dbReference type="Pfam" id="PF17116"/>
    </source>
</evidence>
<dbReference type="AlphaFoldDB" id="A0A3E4KRK7"/>
<organism evidence="3 4">
    <name type="scientific">Bacteroides intestinalis</name>
    <dbReference type="NCBI Taxonomy" id="329854"/>
    <lineage>
        <taxon>Bacteria</taxon>
        <taxon>Pseudomonadati</taxon>
        <taxon>Bacteroidota</taxon>
        <taxon>Bacteroidia</taxon>
        <taxon>Bacteroidales</taxon>
        <taxon>Bacteroidaceae</taxon>
        <taxon>Bacteroides</taxon>
    </lineage>
</organism>
<accession>A0A3E4KRK7</accession>
<dbReference type="RefSeq" id="WP_115501789.1">
    <property type="nucleotide sequence ID" value="NZ_CABMMK010000001.1"/>
</dbReference>
<reference evidence="3 4" key="1">
    <citation type="submission" date="2018-08" db="EMBL/GenBank/DDBJ databases">
        <title>A genome reference for cultivated species of the human gut microbiota.</title>
        <authorList>
            <person name="Zou Y."/>
            <person name="Xue W."/>
            <person name="Luo G."/>
        </authorList>
    </citation>
    <scope>NUCLEOTIDE SEQUENCE [LARGE SCALE GENOMIC DNA]</scope>
    <source>
        <strain evidence="3 4">AF19-10AC</strain>
    </source>
</reference>
<feature type="domain" description="Type 9 secretion system plug protein N-terminal" evidence="2">
    <location>
        <begin position="30"/>
        <end position="156"/>
    </location>
</feature>
<dbReference type="EMBL" id="QRWT01000004">
    <property type="protein sequence ID" value="RGT54827.1"/>
    <property type="molecule type" value="Genomic_DNA"/>
</dbReference>
<feature type="chain" id="PRO_5043182237" evidence="1">
    <location>
        <begin position="21"/>
        <end position="416"/>
    </location>
</feature>